<accession>A0A5J6N2L7</accession>
<dbReference type="Proteomes" id="UP000325797">
    <property type="component" value="Chromosome"/>
</dbReference>
<feature type="signal peptide" evidence="1">
    <location>
        <begin position="1"/>
        <end position="19"/>
    </location>
</feature>
<reference evidence="2 3" key="1">
    <citation type="submission" date="2019-08" db="EMBL/GenBank/DDBJ databases">
        <title>Hyperibacter terrae gen. nov., sp. nov. and Hyperibacter viscosus sp. nov., two new members in the family Rhodospirillaceae isolated from the rhizosphere of Hypericum perforatum.</title>
        <authorList>
            <person name="Noviana Z."/>
        </authorList>
    </citation>
    <scope>NUCLEOTIDE SEQUENCE [LARGE SCALE GENOMIC DNA]</scope>
    <source>
        <strain evidence="2 3">R5959</strain>
    </source>
</reference>
<sequence length="74" mass="7778">MRLVTSCGLLVLFSLTACAHPIVTACPPVPAYSDAFQARLAEEVHALPPDSALGRAIVDYGRLRAQLRACAGQG</sequence>
<dbReference type="PROSITE" id="PS51257">
    <property type="entry name" value="PROKAR_LIPOPROTEIN"/>
    <property type="match status" value="1"/>
</dbReference>
<proteinExistence type="predicted"/>
<protein>
    <recommendedName>
        <fullName evidence="4">Lipoprotein</fullName>
    </recommendedName>
</protein>
<organism evidence="2 3">
    <name type="scientific">Hypericibacter adhaerens</name>
    <dbReference type="NCBI Taxonomy" id="2602016"/>
    <lineage>
        <taxon>Bacteria</taxon>
        <taxon>Pseudomonadati</taxon>
        <taxon>Pseudomonadota</taxon>
        <taxon>Alphaproteobacteria</taxon>
        <taxon>Rhodospirillales</taxon>
        <taxon>Dongiaceae</taxon>
        <taxon>Hypericibacter</taxon>
    </lineage>
</organism>
<dbReference type="AlphaFoldDB" id="A0A5J6N2L7"/>
<name>A0A5J6N2L7_9PROT</name>
<evidence type="ECO:0000313" key="2">
    <source>
        <dbReference type="EMBL" id="QEX23757.1"/>
    </source>
</evidence>
<evidence type="ECO:0008006" key="4">
    <source>
        <dbReference type="Google" id="ProtNLM"/>
    </source>
</evidence>
<dbReference type="RefSeq" id="WP_225308888.1">
    <property type="nucleotide sequence ID" value="NZ_CP042582.1"/>
</dbReference>
<dbReference type="KEGG" id="hadh:FRZ61_36960"/>
<feature type="chain" id="PRO_5023898609" description="Lipoprotein" evidence="1">
    <location>
        <begin position="20"/>
        <end position="74"/>
    </location>
</feature>
<keyword evidence="3" id="KW-1185">Reference proteome</keyword>
<gene>
    <name evidence="2" type="ORF">FRZ61_36960</name>
</gene>
<evidence type="ECO:0000313" key="3">
    <source>
        <dbReference type="Proteomes" id="UP000325797"/>
    </source>
</evidence>
<dbReference type="EMBL" id="CP042582">
    <property type="protein sequence ID" value="QEX23757.1"/>
    <property type="molecule type" value="Genomic_DNA"/>
</dbReference>
<keyword evidence="1" id="KW-0732">Signal</keyword>
<evidence type="ECO:0000256" key="1">
    <source>
        <dbReference type="SAM" id="SignalP"/>
    </source>
</evidence>